<evidence type="ECO:0000256" key="6">
    <source>
        <dbReference type="ARBA" id="ARBA00022777"/>
    </source>
</evidence>
<dbReference type="Pfam" id="PF00512">
    <property type="entry name" value="HisKA"/>
    <property type="match status" value="1"/>
</dbReference>
<evidence type="ECO:0000256" key="8">
    <source>
        <dbReference type="ARBA" id="ARBA00023012"/>
    </source>
</evidence>
<keyword evidence="4" id="KW-0808">Transferase</keyword>
<comment type="catalytic activity">
    <reaction evidence="1">
        <text>ATP + protein L-histidine = ADP + protein N-phospho-L-histidine.</text>
        <dbReference type="EC" id="2.7.13.3"/>
    </reaction>
</comment>
<evidence type="ECO:0000256" key="2">
    <source>
        <dbReference type="ARBA" id="ARBA00012438"/>
    </source>
</evidence>
<dbReference type="EMBL" id="RCVZ01000012">
    <property type="protein sequence ID" value="RLQ93790.1"/>
    <property type="molecule type" value="Genomic_DNA"/>
</dbReference>
<dbReference type="InterPro" id="IPR004358">
    <property type="entry name" value="Sig_transdc_His_kin-like_C"/>
</dbReference>
<evidence type="ECO:0000313" key="11">
    <source>
        <dbReference type="EMBL" id="RLQ93790.1"/>
    </source>
</evidence>
<feature type="transmembrane region" description="Helical" evidence="9">
    <location>
        <begin position="64"/>
        <end position="83"/>
    </location>
</feature>
<sequence>MKEFNQLPNLRLYRFMIMIVIAVMILGIFTSPFESFGMRISVQSIFVVLISILLWMYPNKETNSLKGSLIFLIAAYFYAIFLMYQETSLNFIFIALLPTVAIGFYHKKLFYSIFILNFVGAMWLFFHVYSSTNPGFAYLKNDFTGNILDFIGSQAIVYFVFFMTTNRIEKIQQYNEQIQSTERLKTTGQLAAAVAHEIRNPIAVVKGFLQFYREDESIPAHAKEHFKLMLGEMDQAEIVIQDFLSLAKPNDEQSATVNAREAVNSVVDLLSSYASMNNIRLSIDVPEPTMVNCSKVELKQVLVNIIKNGIESMKFGGDVQISSQSTGNYFTLKVSDNGVGLDEHELKELGKPFYTLKSSGTGLGLMICYNIMNKYGGSLNFKSKKGEGTTVYLTFKKAD</sequence>
<dbReference type="PANTHER" id="PTHR43065">
    <property type="entry name" value="SENSOR HISTIDINE KINASE"/>
    <property type="match status" value="1"/>
</dbReference>
<dbReference type="PROSITE" id="PS50109">
    <property type="entry name" value="HIS_KIN"/>
    <property type="match status" value="1"/>
</dbReference>
<dbReference type="InterPro" id="IPR003594">
    <property type="entry name" value="HATPase_dom"/>
</dbReference>
<feature type="transmembrane region" description="Helical" evidence="9">
    <location>
        <begin position="143"/>
        <end position="163"/>
    </location>
</feature>
<accession>A0A3L7JTG3</accession>
<evidence type="ECO:0000256" key="1">
    <source>
        <dbReference type="ARBA" id="ARBA00000085"/>
    </source>
</evidence>
<dbReference type="Gene3D" id="1.10.287.130">
    <property type="match status" value="1"/>
</dbReference>
<dbReference type="InterPro" id="IPR003661">
    <property type="entry name" value="HisK_dim/P_dom"/>
</dbReference>
<dbReference type="CDD" id="cd00075">
    <property type="entry name" value="HATPase"/>
    <property type="match status" value="1"/>
</dbReference>
<evidence type="ECO:0000256" key="9">
    <source>
        <dbReference type="SAM" id="Phobius"/>
    </source>
</evidence>
<evidence type="ECO:0000313" key="12">
    <source>
        <dbReference type="Proteomes" id="UP000276770"/>
    </source>
</evidence>
<evidence type="ECO:0000259" key="10">
    <source>
        <dbReference type="PROSITE" id="PS50109"/>
    </source>
</evidence>
<dbReference type="SUPFAM" id="SSF47384">
    <property type="entry name" value="Homodimeric domain of signal transducing histidine kinase"/>
    <property type="match status" value="1"/>
</dbReference>
<dbReference type="SMART" id="SM00388">
    <property type="entry name" value="HisKA"/>
    <property type="match status" value="1"/>
</dbReference>
<feature type="transmembrane region" description="Helical" evidence="9">
    <location>
        <begin position="113"/>
        <end position="131"/>
    </location>
</feature>
<keyword evidence="9" id="KW-0472">Membrane</keyword>
<organism evidence="11 12">
    <name type="scientific">Falsibacillus albus</name>
    <dbReference type="NCBI Taxonomy" id="2478915"/>
    <lineage>
        <taxon>Bacteria</taxon>
        <taxon>Bacillati</taxon>
        <taxon>Bacillota</taxon>
        <taxon>Bacilli</taxon>
        <taxon>Bacillales</taxon>
        <taxon>Bacillaceae</taxon>
        <taxon>Falsibacillus</taxon>
    </lineage>
</organism>
<keyword evidence="6 11" id="KW-0418">Kinase</keyword>
<evidence type="ECO:0000256" key="7">
    <source>
        <dbReference type="ARBA" id="ARBA00022840"/>
    </source>
</evidence>
<reference evidence="11 12" key="1">
    <citation type="submission" date="2018-10" db="EMBL/GenBank/DDBJ databases">
        <title>Falsibacillus sp. genome draft.</title>
        <authorList>
            <person name="Shi S."/>
        </authorList>
    </citation>
    <scope>NUCLEOTIDE SEQUENCE [LARGE SCALE GENOMIC DNA]</scope>
    <source>
        <strain evidence="11 12">GY 10110</strain>
    </source>
</reference>
<dbReference type="PRINTS" id="PR00344">
    <property type="entry name" value="BCTRLSENSOR"/>
</dbReference>
<gene>
    <name evidence="11" type="ORF">D9X91_16085</name>
</gene>
<dbReference type="OrthoDB" id="9815750at2"/>
<keyword evidence="3" id="KW-0597">Phosphoprotein</keyword>
<keyword evidence="8" id="KW-0902">Two-component regulatory system</keyword>
<evidence type="ECO:0000256" key="3">
    <source>
        <dbReference type="ARBA" id="ARBA00022553"/>
    </source>
</evidence>
<keyword evidence="12" id="KW-1185">Reference proteome</keyword>
<dbReference type="RefSeq" id="WP_121681672.1">
    <property type="nucleotide sequence ID" value="NZ_RCVZ01000012.1"/>
</dbReference>
<feature type="transmembrane region" description="Helical" evidence="9">
    <location>
        <begin position="36"/>
        <end position="57"/>
    </location>
</feature>
<dbReference type="InterPro" id="IPR036890">
    <property type="entry name" value="HATPase_C_sf"/>
</dbReference>
<evidence type="ECO:0000256" key="4">
    <source>
        <dbReference type="ARBA" id="ARBA00022679"/>
    </source>
</evidence>
<comment type="caution">
    <text evidence="11">The sequence shown here is derived from an EMBL/GenBank/DDBJ whole genome shotgun (WGS) entry which is preliminary data.</text>
</comment>
<evidence type="ECO:0000256" key="5">
    <source>
        <dbReference type="ARBA" id="ARBA00022741"/>
    </source>
</evidence>
<dbReference type="Pfam" id="PF02518">
    <property type="entry name" value="HATPase_c"/>
    <property type="match status" value="1"/>
</dbReference>
<dbReference type="CDD" id="cd00082">
    <property type="entry name" value="HisKA"/>
    <property type="match status" value="1"/>
</dbReference>
<dbReference type="InterPro" id="IPR036097">
    <property type="entry name" value="HisK_dim/P_sf"/>
</dbReference>
<dbReference type="PANTHER" id="PTHR43065:SF10">
    <property type="entry name" value="PEROXIDE STRESS-ACTIVATED HISTIDINE KINASE MAK3"/>
    <property type="match status" value="1"/>
</dbReference>
<feature type="domain" description="Histidine kinase" evidence="10">
    <location>
        <begin position="193"/>
        <end position="399"/>
    </location>
</feature>
<keyword evidence="7" id="KW-0067">ATP-binding</keyword>
<protein>
    <recommendedName>
        <fullName evidence="2">histidine kinase</fullName>
        <ecNumber evidence="2">2.7.13.3</ecNumber>
    </recommendedName>
</protein>
<keyword evidence="9" id="KW-0812">Transmembrane</keyword>
<dbReference type="Proteomes" id="UP000276770">
    <property type="component" value="Unassembled WGS sequence"/>
</dbReference>
<dbReference type="EC" id="2.7.13.3" evidence="2"/>
<feature type="transmembrane region" description="Helical" evidence="9">
    <location>
        <begin position="89"/>
        <end position="106"/>
    </location>
</feature>
<dbReference type="SUPFAM" id="SSF55874">
    <property type="entry name" value="ATPase domain of HSP90 chaperone/DNA topoisomerase II/histidine kinase"/>
    <property type="match status" value="1"/>
</dbReference>
<keyword evidence="5" id="KW-0547">Nucleotide-binding</keyword>
<dbReference type="GO" id="GO:0005524">
    <property type="term" value="F:ATP binding"/>
    <property type="evidence" value="ECO:0007669"/>
    <property type="project" value="UniProtKB-KW"/>
</dbReference>
<dbReference type="InterPro" id="IPR005467">
    <property type="entry name" value="His_kinase_dom"/>
</dbReference>
<dbReference type="SMART" id="SM00387">
    <property type="entry name" value="HATPase_c"/>
    <property type="match status" value="1"/>
</dbReference>
<proteinExistence type="predicted"/>
<dbReference type="Gene3D" id="3.30.565.10">
    <property type="entry name" value="Histidine kinase-like ATPase, C-terminal domain"/>
    <property type="match status" value="1"/>
</dbReference>
<feature type="transmembrane region" description="Helical" evidence="9">
    <location>
        <begin position="12"/>
        <end position="30"/>
    </location>
</feature>
<dbReference type="GO" id="GO:0000155">
    <property type="term" value="F:phosphorelay sensor kinase activity"/>
    <property type="evidence" value="ECO:0007669"/>
    <property type="project" value="InterPro"/>
</dbReference>
<keyword evidence="9" id="KW-1133">Transmembrane helix</keyword>
<name>A0A3L7JTG3_9BACI</name>
<dbReference type="AlphaFoldDB" id="A0A3L7JTG3"/>